<dbReference type="GeneID" id="40475776"/>
<dbReference type="OrthoDB" id="101050at2157"/>
<dbReference type="Proteomes" id="UP000306007">
    <property type="component" value="Chromosome"/>
</dbReference>
<proteinExistence type="predicted"/>
<dbReference type="EMBL" id="CP040846">
    <property type="protein sequence ID" value="QDA32066.1"/>
    <property type="molecule type" value="Genomic_DNA"/>
</dbReference>
<name>A0A4Y5SME9_9EURY</name>
<feature type="transmembrane region" description="Helical" evidence="1">
    <location>
        <begin position="68"/>
        <end position="87"/>
    </location>
</feature>
<accession>A0A4Y5SME9</accession>
<evidence type="ECO:0000256" key="1">
    <source>
        <dbReference type="SAM" id="Phobius"/>
    </source>
</evidence>
<keyword evidence="3" id="KW-1185">Reference proteome</keyword>
<feature type="transmembrane region" description="Helical" evidence="1">
    <location>
        <begin position="6"/>
        <end position="27"/>
    </location>
</feature>
<gene>
    <name evidence="2" type="ORF">FH039_11290</name>
</gene>
<dbReference type="KEGG" id="tic:FH039_11290"/>
<protein>
    <submittedName>
        <fullName evidence="2">Uncharacterized protein</fullName>
    </submittedName>
</protein>
<organism evidence="2 3">
    <name type="scientific">Thermococcus indicus</name>
    <dbReference type="NCBI Taxonomy" id="2586643"/>
    <lineage>
        <taxon>Archaea</taxon>
        <taxon>Methanobacteriati</taxon>
        <taxon>Methanobacteriota</taxon>
        <taxon>Thermococci</taxon>
        <taxon>Thermococcales</taxon>
        <taxon>Thermococcaceae</taxon>
        <taxon>Thermococcus</taxon>
    </lineage>
</organism>
<dbReference type="AlphaFoldDB" id="A0A4Y5SME9"/>
<keyword evidence="1" id="KW-0472">Membrane</keyword>
<dbReference type="RefSeq" id="WP_139681388.1">
    <property type="nucleotide sequence ID" value="NZ_CP040846.1"/>
</dbReference>
<keyword evidence="1" id="KW-1133">Transmembrane helix</keyword>
<keyword evidence="1" id="KW-0812">Transmembrane</keyword>
<evidence type="ECO:0000313" key="3">
    <source>
        <dbReference type="Proteomes" id="UP000306007"/>
    </source>
</evidence>
<feature type="transmembrane region" description="Helical" evidence="1">
    <location>
        <begin position="39"/>
        <end position="62"/>
    </location>
</feature>
<sequence>MKRIAIYTIGFVIMTLIAALDFVLFLGRLLSLSGRWMPFVVSLPMVMLGGYVGWEVGMGLGFNDEEVASMGTAVSVISGFLILLLFLL</sequence>
<reference evidence="2 3" key="1">
    <citation type="submission" date="2019-06" db="EMBL/GenBank/DDBJ databases">
        <title>Thermococcus indicus sp. nov., a Fe(III)-reducing hyperthermophilic archaeon isolated from the Onnuri vent field of the Central Indian Ocean ridge.</title>
        <authorList>
            <person name="Lim J.K."/>
            <person name="Kim Y.J."/>
            <person name="Kwon K.K."/>
        </authorList>
    </citation>
    <scope>NUCLEOTIDE SEQUENCE [LARGE SCALE GENOMIC DNA]</scope>
    <source>
        <strain evidence="2 3">IOH1</strain>
    </source>
</reference>
<evidence type="ECO:0000313" key="2">
    <source>
        <dbReference type="EMBL" id="QDA32066.1"/>
    </source>
</evidence>